<evidence type="ECO:0000313" key="2">
    <source>
        <dbReference type="Proteomes" id="UP000194236"/>
    </source>
</evidence>
<dbReference type="Proteomes" id="UP000194236">
    <property type="component" value="Unassembled WGS sequence"/>
</dbReference>
<name>A0A1Y3AQ40_EURMA</name>
<reference evidence="1 2" key="1">
    <citation type="submission" date="2017-03" db="EMBL/GenBank/DDBJ databases">
        <title>Genome Survey of Euroglyphus maynei.</title>
        <authorList>
            <person name="Arlian L.G."/>
            <person name="Morgan M.S."/>
            <person name="Rider S.D."/>
        </authorList>
    </citation>
    <scope>NUCLEOTIDE SEQUENCE [LARGE SCALE GENOMIC DNA]</scope>
    <source>
        <strain evidence="1">Arlian Lab</strain>
        <tissue evidence="1">Whole body</tissue>
    </source>
</reference>
<organism evidence="1 2">
    <name type="scientific">Euroglyphus maynei</name>
    <name type="common">Mayne's house dust mite</name>
    <dbReference type="NCBI Taxonomy" id="6958"/>
    <lineage>
        <taxon>Eukaryota</taxon>
        <taxon>Metazoa</taxon>
        <taxon>Ecdysozoa</taxon>
        <taxon>Arthropoda</taxon>
        <taxon>Chelicerata</taxon>
        <taxon>Arachnida</taxon>
        <taxon>Acari</taxon>
        <taxon>Acariformes</taxon>
        <taxon>Sarcoptiformes</taxon>
        <taxon>Astigmata</taxon>
        <taxon>Psoroptidia</taxon>
        <taxon>Analgoidea</taxon>
        <taxon>Pyroglyphidae</taxon>
        <taxon>Pyroglyphinae</taxon>
        <taxon>Euroglyphus</taxon>
    </lineage>
</organism>
<protein>
    <submittedName>
        <fullName evidence="1">Uncharacterized protein</fullName>
    </submittedName>
</protein>
<keyword evidence="2" id="KW-1185">Reference proteome</keyword>
<gene>
    <name evidence="1" type="ORF">BLA29_013062</name>
</gene>
<comment type="caution">
    <text evidence="1">The sequence shown here is derived from an EMBL/GenBank/DDBJ whole genome shotgun (WGS) entry which is preliminary data.</text>
</comment>
<accession>A0A1Y3AQ40</accession>
<sequence>MVLPEVMVWPEVMASVMALCSEVVPCSVEISVWPLVQSKLPYKADNLFNSTMFHQLVQPLQSTSISVPTPSQLT</sequence>
<proteinExistence type="predicted"/>
<dbReference type="EMBL" id="MUJZ01067749">
    <property type="protein sequence ID" value="OTF70008.1"/>
    <property type="molecule type" value="Genomic_DNA"/>
</dbReference>
<evidence type="ECO:0000313" key="1">
    <source>
        <dbReference type="EMBL" id="OTF70008.1"/>
    </source>
</evidence>
<dbReference type="AlphaFoldDB" id="A0A1Y3AQ40"/>